<dbReference type="InterPro" id="IPR029063">
    <property type="entry name" value="SAM-dependent_MTases_sf"/>
</dbReference>
<accession>A0A7J9I7A9</accession>
<gene>
    <name evidence="1" type="ORF">Gohar_025687</name>
</gene>
<evidence type="ECO:0000313" key="2">
    <source>
        <dbReference type="Proteomes" id="UP000593560"/>
    </source>
</evidence>
<dbReference type="EMBL" id="JABFAD010088554">
    <property type="protein sequence ID" value="MBA0817723.1"/>
    <property type="molecule type" value="Genomic_DNA"/>
</dbReference>
<dbReference type="Pfam" id="PF03492">
    <property type="entry name" value="Methyltransf_7"/>
    <property type="match status" value="1"/>
</dbReference>
<evidence type="ECO:0000313" key="1">
    <source>
        <dbReference type="EMBL" id="MBA0817723.1"/>
    </source>
</evidence>
<dbReference type="SUPFAM" id="SSF53335">
    <property type="entry name" value="S-adenosyl-L-methionine-dependent methyltransferases"/>
    <property type="match status" value="1"/>
</dbReference>
<dbReference type="Proteomes" id="UP000593560">
    <property type="component" value="Unassembled WGS sequence"/>
</dbReference>
<dbReference type="OrthoDB" id="1523883at2759"/>
<comment type="caution">
    <text evidence="1">The sequence shown here is derived from an EMBL/GenBank/DDBJ whole genome shotgun (WGS) entry which is preliminary data.</text>
</comment>
<sequence>MVPVPCIKMADLGCASGPNTFFPACGIVDIVTRICQEAHCESPELQVFLNDLPKNDFNSVQICSFIQWEALFHSRSCRFFLSEAFSDQQHSLRTFFLLASLALK</sequence>
<dbReference type="InterPro" id="IPR005299">
    <property type="entry name" value="MeTrfase_7"/>
</dbReference>
<dbReference type="AlphaFoldDB" id="A0A7J9I7A9"/>
<dbReference type="PANTHER" id="PTHR31009">
    <property type="entry name" value="S-ADENOSYL-L-METHIONINE:CARBOXYL METHYLTRANSFERASE FAMILY PROTEIN"/>
    <property type="match status" value="1"/>
</dbReference>
<organism evidence="1 2">
    <name type="scientific">Gossypium harknessii</name>
    <dbReference type="NCBI Taxonomy" id="34285"/>
    <lineage>
        <taxon>Eukaryota</taxon>
        <taxon>Viridiplantae</taxon>
        <taxon>Streptophyta</taxon>
        <taxon>Embryophyta</taxon>
        <taxon>Tracheophyta</taxon>
        <taxon>Spermatophyta</taxon>
        <taxon>Magnoliopsida</taxon>
        <taxon>eudicotyledons</taxon>
        <taxon>Gunneridae</taxon>
        <taxon>Pentapetalae</taxon>
        <taxon>rosids</taxon>
        <taxon>malvids</taxon>
        <taxon>Malvales</taxon>
        <taxon>Malvaceae</taxon>
        <taxon>Malvoideae</taxon>
        <taxon>Gossypium</taxon>
    </lineage>
</organism>
<keyword evidence="2" id="KW-1185">Reference proteome</keyword>
<feature type="non-terminal residue" evidence="1">
    <location>
        <position position="104"/>
    </location>
</feature>
<dbReference type="GO" id="GO:0008168">
    <property type="term" value="F:methyltransferase activity"/>
    <property type="evidence" value="ECO:0007669"/>
    <property type="project" value="InterPro"/>
</dbReference>
<protein>
    <submittedName>
        <fullName evidence="1">Uncharacterized protein</fullName>
    </submittedName>
</protein>
<dbReference type="Gene3D" id="3.40.50.150">
    <property type="entry name" value="Vaccinia Virus protein VP39"/>
    <property type="match status" value="1"/>
</dbReference>
<name>A0A7J9I7A9_9ROSI</name>
<reference evidence="1 2" key="1">
    <citation type="journal article" date="2019" name="Genome Biol. Evol.">
        <title>Insights into the evolution of the New World diploid cottons (Gossypium, subgenus Houzingenia) based on genome sequencing.</title>
        <authorList>
            <person name="Grover C.E."/>
            <person name="Arick M.A. 2nd"/>
            <person name="Thrash A."/>
            <person name="Conover J.L."/>
            <person name="Sanders W.S."/>
            <person name="Peterson D.G."/>
            <person name="Frelichowski J.E."/>
            <person name="Scheffler J.A."/>
            <person name="Scheffler B.E."/>
            <person name="Wendel J.F."/>
        </authorList>
    </citation>
    <scope>NUCLEOTIDE SEQUENCE [LARGE SCALE GENOMIC DNA]</scope>
    <source>
        <strain evidence="1">0</strain>
        <tissue evidence="1">Leaf</tissue>
    </source>
</reference>
<proteinExistence type="predicted"/>